<dbReference type="InterPro" id="IPR024072">
    <property type="entry name" value="DHFR-like_dom_sf"/>
</dbReference>
<dbReference type="GO" id="GO:0046654">
    <property type="term" value="P:tetrahydrofolate biosynthetic process"/>
    <property type="evidence" value="ECO:0007669"/>
    <property type="project" value="UniProtKB-UniPathway"/>
</dbReference>
<comment type="similarity">
    <text evidence="2 8">Belongs to the dihydrofolate reductase family.</text>
</comment>
<evidence type="ECO:0000259" key="9">
    <source>
        <dbReference type="PROSITE" id="PS51330"/>
    </source>
</evidence>
<dbReference type="GO" id="GO:0046452">
    <property type="term" value="P:dihydrofolate metabolic process"/>
    <property type="evidence" value="ECO:0007669"/>
    <property type="project" value="TreeGrafter"/>
</dbReference>
<evidence type="ECO:0000313" key="11">
    <source>
        <dbReference type="Proteomes" id="UP000231382"/>
    </source>
</evidence>
<dbReference type="PANTHER" id="PTHR48069">
    <property type="entry name" value="DIHYDROFOLATE REDUCTASE"/>
    <property type="match status" value="1"/>
</dbReference>
<dbReference type="InterPro" id="IPR001796">
    <property type="entry name" value="DHFR_dom"/>
</dbReference>
<keyword evidence="10" id="KW-0418">Kinase</keyword>
<sequence>MKKKPRISIIVAIAENRAIGKNNQLLWDIPEDLAHFKEKTLGHPVIMGERTYRSIGRLLPKRANIILTMDQNFKCDGAQIAHSLEEAFETAAKYDEEEIFVIGGGMVYKSALPFADKLYLTIVDGDFDADVYFPEYDKIFTKVISEESHDNGKNKFKFLELVKE</sequence>
<dbReference type="Proteomes" id="UP000231382">
    <property type="component" value="Unassembled WGS sequence"/>
</dbReference>
<dbReference type="PANTHER" id="PTHR48069:SF3">
    <property type="entry name" value="DIHYDROFOLATE REDUCTASE"/>
    <property type="match status" value="1"/>
</dbReference>
<dbReference type="UniPathway" id="UPA00077">
    <property type="reaction ID" value="UER00158"/>
</dbReference>
<keyword evidence="5 8" id="KW-0521">NADP</keyword>
<evidence type="ECO:0000256" key="5">
    <source>
        <dbReference type="ARBA" id="ARBA00022857"/>
    </source>
</evidence>
<dbReference type="PRINTS" id="PR00070">
    <property type="entry name" value="DHFR"/>
</dbReference>
<dbReference type="EMBL" id="PEZW01000014">
    <property type="protein sequence ID" value="PIS07714.1"/>
    <property type="molecule type" value="Genomic_DNA"/>
</dbReference>
<keyword evidence="6 8" id="KW-0560">Oxidoreductase</keyword>
<dbReference type="FunFam" id="3.40.430.10:FF:000001">
    <property type="entry name" value="Dihydrofolate reductase"/>
    <property type="match status" value="1"/>
</dbReference>
<comment type="function">
    <text evidence="7 8">Key enzyme in folate metabolism. Catalyzes an essential reaction for de novo glycine and purine synthesis, and for DNA precursor synthesis.</text>
</comment>
<dbReference type="GO" id="GO:0006730">
    <property type="term" value="P:one-carbon metabolic process"/>
    <property type="evidence" value="ECO:0007669"/>
    <property type="project" value="UniProtKB-KW"/>
</dbReference>
<evidence type="ECO:0000256" key="6">
    <source>
        <dbReference type="ARBA" id="ARBA00023002"/>
    </source>
</evidence>
<dbReference type="GO" id="GO:0046655">
    <property type="term" value="P:folic acid metabolic process"/>
    <property type="evidence" value="ECO:0007669"/>
    <property type="project" value="TreeGrafter"/>
</dbReference>
<feature type="domain" description="DHFR" evidence="9">
    <location>
        <begin position="6"/>
        <end position="163"/>
    </location>
</feature>
<reference evidence="11" key="1">
    <citation type="submission" date="2017-09" db="EMBL/GenBank/DDBJ databases">
        <title>Depth-based differentiation of microbial function through sediment-hosted aquifers and enrichment of novel symbionts in the deep terrestrial subsurface.</title>
        <authorList>
            <person name="Probst A.J."/>
            <person name="Ladd B."/>
            <person name="Jarett J.K."/>
            <person name="Geller-Mcgrath D.E."/>
            <person name="Sieber C.M.K."/>
            <person name="Emerson J.B."/>
            <person name="Anantharaman K."/>
            <person name="Thomas B.C."/>
            <person name="Malmstrom R."/>
            <person name="Stieglmeier M."/>
            <person name="Klingl A."/>
            <person name="Woyke T."/>
            <person name="Ryan C.M."/>
            <person name="Banfield J.F."/>
        </authorList>
    </citation>
    <scope>NUCLEOTIDE SEQUENCE [LARGE SCALE GENOMIC DNA]</scope>
</reference>
<evidence type="ECO:0000256" key="1">
    <source>
        <dbReference type="ARBA" id="ARBA00004903"/>
    </source>
</evidence>
<accession>A0A2H0W6T3</accession>
<evidence type="ECO:0000256" key="7">
    <source>
        <dbReference type="ARBA" id="ARBA00025067"/>
    </source>
</evidence>
<evidence type="ECO:0000313" key="10">
    <source>
        <dbReference type="EMBL" id="PIS07714.1"/>
    </source>
</evidence>
<evidence type="ECO:0000256" key="3">
    <source>
        <dbReference type="ARBA" id="ARBA00012856"/>
    </source>
</evidence>
<organism evidence="10 11">
    <name type="scientific">Candidatus Berkelbacteria bacterium CG10_big_fil_rev_8_21_14_0_10_43_13</name>
    <dbReference type="NCBI Taxonomy" id="1974514"/>
    <lineage>
        <taxon>Bacteria</taxon>
        <taxon>Candidatus Berkelbacteria</taxon>
    </lineage>
</organism>
<comment type="pathway">
    <text evidence="1 8">Cofactor biosynthesis; tetrahydrofolate biosynthesis; 5,6,7,8-tetrahydrofolate from 7,8-dihydrofolate: step 1/1.</text>
</comment>
<dbReference type="PROSITE" id="PS51330">
    <property type="entry name" value="DHFR_2"/>
    <property type="match status" value="1"/>
</dbReference>
<protein>
    <recommendedName>
        <fullName evidence="3 8">Dihydrofolate reductase</fullName>
        <ecNumber evidence="3 8">1.5.1.3</ecNumber>
    </recommendedName>
</protein>
<dbReference type="Gene3D" id="3.40.430.10">
    <property type="entry name" value="Dihydrofolate Reductase, subunit A"/>
    <property type="match status" value="1"/>
</dbReference>
<gene>
    <name evidence="10" type="ORF">COT78_01950</name>
</gene>
<evidence type="ECO:0000256" key="8">
    <source>
        <dbReference type="PIRNR" id="PIRNR000194"/>
    </source>
</evidence>
<proteinExistence type="inferred from homology"/>
<keyword evidence="10" id="KW-0808">Transferase</keyword>
<dbReference type="GO" id="GO:0016301">
    <property type="term" value="F:kinase activity"/>
    <property type="evidence" value="ECO:0007669"/>
    <property type="project" value="UniProtKB-KW"/>
</dbReference>
<dbReference type="EC" id="1.5.1.3" evidence="3 8"/>
<comment type="catalytic activity">
    <reaction evidence="8">
        <text>(6S)-5,6,7,8-tetrahydrofolate + NADP(+) = 7,8-dihydrofolate + NADPH + H(+)</text>
        <dbReference type="Rhea" id="RHEA:15009"/>
        <dbReference type="ChEBI" id="CHEBI:15378"/>
        <dbReference type="ChEBI" id="CHEBI:57451"/>
        <dbReference type="ChEBI" id="CHEBI:57453"/>
        <dbReference type="ChEBI" id="CHEBI:57783"/>
        <dbReference type="ChEBI" id="CHEBI:58349"/>
        <dbReference type="EC" id="1.5.1.3"/>
    </reaction>
</comment>
<evidence type="ECO:0000256" key="4">
    <source>
        <dbReference type="ARBA" id="ARBA00022563"/>
    </source>
</evidence>
<comment type="caution">
    <text evidence="10">The sequence shown here is derived from an EMBL/GenBank/DDBJ whole genome shotgun (WGS) entry which is preliminary data.</text>
</comment>
<dbReference type="InterPro" id="IPR012259">
    <property type="entry name" value="DHFR"/>
</dbReference>
<dbReference type="GO" id="GO:0004146">
    <property type="term" value="F:dihydrofolate reductase activity"/>
    <property type="evidence" value="ECO:0007669"/>
    <property type="project" value="UniProtKB-EC"/>
</dbReference>
<dbReference type="SUPFAM" id="SSF53597">
    <property type="entry name" value="Dihydrofolate reductase-like"/>
    <property type="match status" value="1"/>
</dbReference>
<dbReference type="GO" id="GO:0070401">
    <property type="term" value="F:NADP+ binding"/>
    <property type="evidence" value="ECO:0007669"/>
    <property type="project" value="UniProtKB-ARBA"/>
</dbReference>
<dbReference type="Pfam" id="PF00186">
    <property type="entry name" value="DHFR_1"/>
    <property type="match status" value="1"/>
</dbReference>
<keyword evidence="4 8" id="KW-0554">One-carbon metabolism</keyword>
<dbReference type="PIRSF" id="PIRSF000194">
    <property type="entry name" value="DHFR"/>
    <property type="match status" value="1"/>
</dbReference>
<evidence type="ECO:0000256" key="2">
    <source>
        <dbReference type="ARBA" id="ARBA00009539"/>
    </source>
</evidence>
<name>A0A2H0W6T3_9BACT</name>
<dbReference type="GO" id="GO:0005829">
    <property type="term" value="C:cytosol"/>
    <property type="evidence" value="ECO:0007669"/>
    <property type="project" value="TreeGrafter"/>
</dbReference>
<dbReference type="AlphaFoldDB" id="A0A2H0W6T3"/>
<dbReference type="CDD" id="cd00209">
    <property type="entry name" value="DHFR"/>
    <property type="match status" value="1"/>
</dbReference>